<name>A0A8H4CQ25_COLGL</name>
<dbReference type="GO" id="GO:0016787">
    <property type="term" value="F:hydrolase activity"/>
    <property type="evidence" value="ECO:0007669"/>
    <property type="project" value="UniProtKB-KW"/>
</dbReference>
<gene>
    <name evidence="2" type="ORF">GCG54_00015565</name>
</gene>
<dbReference type="RefSeq" id="XP_045267134.1">
    <property type="nucleotide sequence ID" value="XM_045415347.1"/>
</dbReference>
<dbReference type="PANTHER" id="PTHR43546">
    <property type="entry name" value="UPF0173 METAL-DEPENDENT HYDROLASE MJ1163-RELATED"/>
    <property type="match status" value="1"/>
</dbReference>
<dbReference type="Gene3D" id="3.60.15.10">
    <property type="entry name" value="Ribonuclease Z/Hydroxyacylglutathione hydrolase-like"/>
    <property type="match status" value="1"/>
</dbReference>
<dbReference type="InterPro" id="IPR036866">
    <property type="entry name" value="RibonucZ/Hydroxyglut_hydro"/>
</dbReference>
<dbReference type="GeneID" id="69022668"/>
<dbReference type="SUPFAM" id="SSF56281">
    <property type="entry name" value="Metallo-hydrolase/oxidoreductase"/>
    <property type="match status" value="1"/>
</dbReference>
<dbReference type="EMBL" id="WVTB01000026">
    <property type="protein sequence ID" value="KAF3807975.1"/>
    <property type="molecule type" value="Genomic_DNA"/>
</dbReference>
<dbReference type="Proteomes" id="UP000613401">
    <property type="component" value="Unassembled WGS sequence"/>
</dbReference>
<evidence type="ECO:0000313" key="3">
    <source>
        <dbReference type="Proteomes" id="UP000613401"/>
    </source>
</evidence>
<dbReference type="PANTHER" id="PTHR43546:SF9">
    <property type="entry name" value="L-ASCORBATE-6-PHOSPHATE LACTONASE ULAG-RELATED"/>
    <property type="match status" value="1"/>
</dbReference>
<protein>
    <recommendedName>
        <fullName evidence="4">Metallo-beta-lactamase domain-containing protein</fullName>
    </recommendedName>
</protein>
<keyword evidence="3" id="KW-1185">Reference proteome</keyword>
<evidence type="ECO:0000256" key="1">
    <source>
        <dbReference type="ARBA" id="ARBA00022801"/>
    </source>
</evidence>
<reference evidence="2" key="2">
    <citation type="submission" date="2020-03" db="EMBL/GenBank/DDBJ databases">
        <authorList>
            <person name="Fu F.-F."/>
            <person name="Chen J."/>
        </authorList>
    </citation>
    <scope>NUCLEOTIDE SEQUENCE</scope>
    <source>
        <strain evidence="2">Lc1</strain>
    </source>
</reference>
<evidence type="ECO:0000313" key="2">
    <source>
        <dbReference type="EMBL" id="KAF3807975.1"/>
    </source>
</evidence>
<sequence>MHSSPWWEVTSFILQTEKFGLSPDGLPNVVYLTGDTVLTPELSEIRKRFYVVIAVMNLGEARIPLPGYEVPLQITMNGQDAAKLMRELGADMMVPVHFESWHHFMQGAEELRAIFEAEGIADQICWATPGEKKIIA</sequence>
<keyword evidence="1" id="KW-0378">Hydrolase</keyword>
<dbReference type="InterPro" id="IPR050114">
    <property type="entry name" value="UPF0173_UPF0282_UlaG_hydrolase"/>
</dbReference>
<comment type="caution">
    <text evidence="2">The sequence shown here is derived from an EMBL/GenBank/DDBJ whole genome shotgun (WGS) entry which is preliminary data.</text>
</comment>
<accession>A0A8H4CQ25</accession>
<dbReference type="AlphaFoldDB" id="A0A8H4CQ25"/>
<proteinExistence type="predicted"/>
<reference evidence="2" key="1">
    <citation type="journal article" date="2020" name="Phytopathology">
        <title>Genome sequence and comparative analysis of Colletotrichum gloeosporioides isolated from Liriodendron leaves.</title>
        <authorList>
            <person name="Fu F.F."/>
            <person name="Hao Z."/>
            <person name="Wang P."/>
            <person name="Lu Y."/>
            <person name="Xue L.J."/>
            <person name="Wei G."/>
            <person name="Tian Y."/>
            <person name="Baishi H."/>
            <person name="Xu H."/>
            <person name="Shi J."/>
            <person name="Cheng T."/>
            <person name="Wang G."/>
            <person name="Yi Y."/>
            <person name="Chen J."/>
        </authorList>
    </citation>
    <scope>NUCLEOTIDE SEQUENCE</scope>
    <source>
        <strain evidence="2">Lc1</strain>
    </source>
</reference>
<evidence type="ECO:0008006" key="4">
    <source>
        <dbReference type="Google" id="ProtNLM"/>
    </source>
</evidence>
<organism evidence="2 3">
    <name type="scientific">Colletotrichum gloeosporioides</name>
    <name type="common">Anthracnose fungus</name>
    <name type="synonym">Glomerella cingulata</name>
    <dbReference type="NCBI Taxonomy" id="474922"/>
    <lineage>
        <taxon>Eukaryota</taxon>
        <taxon>Fungi</taxon>
        <taxon>Dikarya</taxon>
        <taxon>Ascomycota</taxon>
        <taxon>Pezizomycotina</taxon>
        <taxon>Sordariomycetes</taxon>
        <taxon>Hypocreomycetidae</taxon>
        <taxon>Glomerellales</taxon>
        <taxon>Glomerellaceae</taxon>
        <taxon>Colletotrichum</taxon>
        <taxon>Colletotrichum gloeosporioides species complex</taxon>
    </lineage>
</organism>